<reference evidence="5" key="1">
    <citation type="submission" date="2015-06" db="EMBL/GenBank/DDBJ databases">
        <title>Comparative genomics of Burkholderia leaf nodule symbionts.</title>
        <authorList>
            <person name="Carlier A."/>
            <person name="Eberl L."/>
            <person name="Pinto-Carbo M."/>
        </authorList>
    </citation>
    <scope>NUCLEOTIDE SEQUENCE [LARGE SCALE GENOMIC DNA]</scope>
    <source>
        <strain evidence="5">UZHbot4</strain>
    </source>
</reference>
<dbReference type="InterPro" id="IPR036986">
    <property type="entry name" value="S4_RNA-bd_sf"/>
</dbReference>
<dbReference type="AlphaFoldDB" id="A0A0L0MIT9"/>
<protein>
    <submittedName>
        <fullName evidence="4">Ribosome-associated heat shock protein implicated in the recycling of the 50S subunit</fullName>
    </submittedName>
</protein>
<dbReference type="Proteomes" id="UP000036959">
    <property type="component" value="Unassembled WGS sequence"/>
</dbReference>
<keyword evidence="1" id="KW-0694">RNA-binding</keyword>
<feature type="compositionally biased region" description="Basic and acidic residues" evidence="2">
    <location>
        <begin position="93"/>
        <end position="110"/>
    </location>
</feature>
<keyword evidence="4" id="KW-0346">Stress response</keyword>
<feature type="region of interest" description="Disordered" evidence="2">
    <location>
        <begin position="91"/>
        <end position="142"/>
    </location>
</feature>
<evidence type="ECO:0000259" key="3">
    <source>
        <dbReference type="SMART" id="SM00363"/>
    </source>
</evidence>
<accession>A0A0L0MIT9</accession>
<name>A0A0L0MIT9_9BURK</name>
<evidence type="ECO:0000256" key="1">
    <source>
        <dbReference type="PROSITE-ProRule" id="PRU00182"/>
    </source>
</evidence>
<dbReference type="SUPFAM" id="SSF55174">
    <property type="entry name" value="Alpha-L RNA-binding motif"/>
    <property type="match status" value="1"/>
</dbReference>
<dbReference type="PATRIC" id="fig|242163.4.peg.4819"/>
<gene>
    <name evidence="4" type="ORF">BVER_02011c</name>
</gene>
<dbReference type="GO" id="GO:0003723">
    <property type="term" value="F:RNA binding"/>
    <property type="evidence" value="ECO:0007669"/>
    <property type="project" value="UniProtKB-KW"/>
</dbReference>
<proteinExistence type="predicted"/>
<dbReference type="Gene3D" id="3.10.290.10">
    <property type="entry name" value="RNA-binding S4 domain"/>
    <property type="match status" value="1"/>
</dbReference>
<dbReference type="Pfam" id="PF01479">
    <property type="entry name" value="S4"/>
    <property type="match status" value="1"/>
</dbReference>
<evidence type="ECO:0000256" key="2">
    <source>
        <dbReference type="SAM" id="MobiDB-lite"/>
    </source>
</evidence>
<organism evidence="4 5">
    <name type="scientific">Candidatus Burkholderia verschuerenii</name>
    <dbReference type="NCBI Taxonomy" id="242163"/>
    <lineage>
        <taxon>Bacteria</taxon>
        <taxon>Pseudomonadati</taxon>
        <taxon>Pseudomonadota</taxon>
        <taxon>Betaproteobacteria</taxon>
        <taxon>Burkholderiales</taxon>
        <taxon>Burkholderiaceae</taxon>
        <taxon>Burkholderia</taxon>
    </lineage>
</organism>
<evidence type="ECO:0000313" key="4">
    <source>
        <dbReference type="EMBL" id="KND62206.1"/>
    </source>
</evidence>
<feature type="domain" description="RNA-binding S4" evidence="3">
    <location>
        <begin position="13"/>
        <end position="73"/>
    </location>
</feature>
<sequence>MNYKISTEPGARLRIDKWLWVARFFKTRSLASDAVEKGRVKIGGANVKPSKDVRVGDLVEIDIERVVWQVEVLGLCDVRGPAPVAQTLYAETAEGRARRTAETERRKNFREPAANAGQADETRPARHRQAFGSGLTNASMVA</sequence>
<dbReference type="EMBL" id="LFJJ01000004">
    <property type="protein sequence ID" value="KND62206.1"/>
    <property type="molecule type" value="Genomic_DNA"/>
</dbReference>
<keyword evidence="5" id="KW-1185">Reference proteome</keyword>
<evidence type="ECO:0000313" key="5">
    <source>
        <dbReference type="Proteomes" id="UP000036959"/>
    </source>
</evidence>
<comment type="caution">
    <text evidence="4">The sequence shown here is derived from an EMBL/GenBank/DDBJ whole genome shotgun (WGS) entry which is preliminary data.</text>
</comment>
<dbReference type="SMART" id="SM00363">
    <property type="entry name" value="S4"/>
    <property type="match status" value="1"/>
</dbReference>
<dbReference type="CDD" id="cd00165">
    <property type="entry name" value="S4"/>
    <property type="match status" value="1"/>
</dbReference>
<dbReference type="PROSITE" id="PS50889">
    <property type="entry name" value="S4"/>
    <property type="match status" value="1"/>
</dbReference>
<dbReference type="InterPro" id="IPR002942">
    <property type="entry name" value="S4_RNA-bd"/>
</dbReference>